<evidence type="ECO:0000313" key="3">
    <source>
        <dbReference type="EMBL" id="QDG53818.1"/>
    </source>
</evidence>
<dbReference type="EMBL" id="CP041186">
    <property type="protein sequence ID" value="QDG53818.1"/>
    <property type="molecule type" value="Genomic_DNA"/>
</dbReference>
<proteinExistence type="predicted"/>
<accession>A0A4Y6PZR6</accession>
<evidence type="ECO:0000313" key="4">
    <source>
        <dbReference type="Proteomes" id="UP000315995"/>
    </source>
</evidence>
<gene>
    <name evidence="3" type="ORF">FIV42_24655</name>
</gene>
<keyword evidence="2" id="KW-0472">Membrane</keyword>
<feature type="transmembrane region" description="Helical" evidence="2">
    <location>
        <begin position="12"/>
        <end position="35"/>
    </location>
</feature>
<feature type="region of interest" description="Disordered" evidence="1">
    <location>
        <begin position="35"/>
        <end position="63"/>
    </location>
</feature>
<reference evidence="3 4" key="1">
    <citation type="submission" date="2019-06" db="EMBL/GenBank/DDBJ databases">
        <title>Persicimonas caeni gen. nov., sp. nov., a predatory bacterium isolated from solar saltern.</title>
        <authorList>
            <person name="Wang S."/>
        </authorList>
    </citation>
    <scope>NUCLEOTIDE SEQUENCE [LARGE SCALE GENOMIC DNA]</scope>
    <source>
        <strain evidence="3 4">YN101</strain>
    </source>
</reference>
<evidence type="ECO:0000256" key="1">
    <source>
        <dbReference type="SAM" id="MobiDB-lite"/>
    </source>
</evidence>
<keyword evidence="4" id="KW-1185">Reference proteome</keyword>
<dbReference type="RefSeq" id="WP_141200272.1">
    <property type="nucleotide sequence ID" value="NZ_CP041186.1"/>
</dbReference>
<keyword evidence="2" id="KW-1133">Transmembrane helix</keyword>
<accession>A0A5B8YHJ0</accession>
<name>A0A4Y6PZR6_PERCE</name>
<sequence length="63" mass="6863">MEAFEEVLAEVFAWVRLGIEVLGAVLCSALIVRGGHGSSTASRMRRPPRPTSSRGFERGHRPA</sequence>
<dbReference type="Proteomes" id="UP000315995">
    <property type="component" value="Chromosome"/>
</dbReference>
<protein>
    <submittedName>
        <fullName evidence="3">Uncharacterized protein</fullName>
    </submittedName>
</protein>
<keyword evidence="2" id="KW-0812">Transmembrane</keyword>
<organism evidence="3 4">
    <name type="scientific">Persicimonas caeni</name>
    <dbReference type="NCBI Taxonomy" id="2292766"/>
    <lineage>
        <taxon>Bacteria</taxon>
        <taxon>Deltaproteobacteria</taxon>
        <taxon>Bradymonadales</taxon>
        <taxon>Bradymonadaceae</taxon>
        <taxon>Persicimonas</taxon>
    </lineage>
</organism>
<dbReference type="AlphaFoldDB" id="A0A4Y6PZR6"/>
<evidence type="ECO:0000256" key="2">
    <source>
        <dbReference type="SAM" id="Phobius"/>
    </source>
</evidence>